<evidence type="ECO:0000259" key="1">
    <source>
        <dbReference type="Pfam" id="PF00112"/>
    </source>
</evidence>
<dbReference type="InterPro" id="IPR038765">
    <property type="entry name" value="Papain-like_cys_pep_sf"/>
</dbReference>
<evidence type="ECO:0000313" key="2">
    <source>
        <dbReference type="EMBL" id="QNB44856.1"/>
    </source>
</evidence>
<dbReference type="Proteomes" id="UP000515847">
    <property type="component" value="Chromosome"/>
</dbReference>
<keyword evidence="3" id="KW-1185">Reference proteome</keyword>
<name>A0A7G6DYF2_THEFR</name>
<dbReference type="KEGG" id="tfr:BR63_00020"/>
<sequence length="342" mass="38531">MPKKSRPKMGGFNIPRKGLSEMNNFIPGVIPSPPDPRDWQYAKLTSPISLPRKYRCKIIPLPPRDQGPKGTCVGQAGANTNEILQYKERGTAERLSSLYIYSMCKQLDGYPDMEGTFLRVLMKVLTKYGAPPENKMPYFTTWTVPPIPSDTIHALARPNRVKTYAKVQTERELKQALVEQGPVPIAMMITSDFFNAQNGVVPKEASGTLLGGHAMTLIGYDDDARLYEVINSWGYHPCTKQGHNFIPYELLHKPSLAMDLPIPVLMEAFSVVDMIEIRLPRDVTISDRYIGLKLNGEYIDLDIPAVIIEDVGRAYFPIRELEKLGFEVQWVESTSTIELKTK</sequence>
<dbReference type="Pfam" id="PF00112">
    <property type="entry name" value="Peptidase_C1"/>
    <property type="match status" value="1"/>
</dbReference>
<dbReference type="SUPFAM" id="SSF54001">
    <property type="entry name" value="Cysteine proteinases"/>
    <property type="match status" value="1"/>
</dbReference>
<accession>A0A7G6DYF2</accession>
<dbReference type="GO" id="GO:0008234">
    <property type="term" value="F:cysteine-type peptidase activity"/>
    <property type="evidence" value="ECO:0007669"/>
    <property type="project" value="InterPro"/>
</dbReference>
<reference evidence="2 3" key="1">
    <citation type="journal article" date="2019" name="Front. Microbiol.">
        <title>Thermoanaerosceptrum fracticalcis gen. nov. sp. nov., a Novel Fumarate-Fermenting Microorganism From a Deep Fractured Carbonate Aquifer of the US Great Basin.</title>
        <authorList>
            <person name="Hamilton-Brehm S.D."/>
            <person name="Stewart L.E."/>
            <person name="Zavarin M."/>
            <person name="Caldwell M."/>
            <person name="Lawson P.A."/>
            <person name="Onstott T.C."/>
            <person name="Grzymski J."/>
            <person name="Neveux I."/>
            <person name="Lollar B.S."/>
            <person name="Russell C.E."/>
            <person name="Moser D.P."/>
        </authorList>
    </citation>
    <scope>NUCLEOTIDE SEQUENCE [LARGE SCALE GENOMIC DNA]</scope>
    <source>
        <strain evidence="2 3">DRI-13</strain>
    </source>
</reference>
<evidence type="ECO:0000313" key="3">
    <source>
        <dbReference type="Proteomes" id="UP000515847"/>
    </source>
</evidence>
<dbReference type="InterPro" id="IPR025660">
    <property type="entry name" value="Pept_his_AS"/>
</dbReference>
<protein>
    <recommendedName>
        <fullName evidence="1">Peptidase C1A papain C-terminal domain-containing protein</fullName>
    </recommendedName>
</protein>
<proteinExistence type="predicted"/>
<dbReference type="InterPro" id="IPR000668">
    <property type="entry name" value="Peptidase_C1A_C"/>
</dbReference>
<dbReference type="CDD" id="cd02619">
    <property type="entry name" value="Peptidase_C1"/>
    <property type="match status" value="1"/>
</dbReference>
<dbReference type="GO" id="GO:0006508">
    <property type="term" value="P:proteolysis"/>
    <property type="evidence" value="ECO:0007669"/>
    <property type="project" value="InterPro"/>
</dbReference>
<feature type="domain" description="Peptidase C1A papain C-terminal" evidence="1">
    <location>
        <begin position="62"/>
        <end position="235"/>
    </location>
</feature>
<dbReference type="AlphaFoldDB" id="A0A7G6DYF2"/>
<organism evidence="2 3">
    <name type="scientific">Thermanaerosceptrum fracticalcis</name>
    <dbReference type="NCBI Taxonomy" id="1712410"/>
    <lineage>
        <taxon>Bacteria</taxon>
        <taxon>Bacillati</taxon>
        <taxon>Bacillota</taxon>
        <taxon>Clostridia</taxon>
        <taxon>Eubacteriales</taxon>
        <taxon>Peptococcaceae</taxon>
        <taxon>Thermanaerosceptrum</taxon>
    </lineage>
</organism>
<dbReference type="PROSITE" id="PS00639">
    <property type="entry name" value="THIOL_PROTEASE_HIS"/>
    <property type="match status" value="1"/>
</dbReference>
<dbReference type="Gene3D" id="3.90.70.10">
    <property type="entry name" value="Cysteine proteinases"/>
    <property type="match status" value="1"/>
</dbReference>
<dbReference type="EMBL" id="CP045798">
    <property type="protein sequence ID" value="QNB44856.1"/>
    <property type="molecule type" value="Genomic_DNA"/>
</dbReference>
<gene>
    <name evidence="2" type="ORF">BR63_00020</name>
</gene>